<dbReference type="SUPFAM" id="SSF57863">
    <property type="entry name" value="ArfGap/RecO-like zinc finger"/>
    <property type="match status" value="1"/>
</dbReference>
<dbReference type="PROSITE" id="PS50003">
    <property type="entry name" value="PH_DOMAIN"/>
    <property type="match status" value="1"/>
</dbReference>
<dbReference type="InterPro" id="IPR037278">
    <property type="entry name" value="ARFGAP/RecO"/>
</dbReference>
<gene>
    <name evidence="2" type="ORF">MAR_024066</name>
</gene>
<dbReference type="EMBL" id="CP111014">
    <property type="protein sequence ID" value="WAQ99693.1"/>
    <property type="molecule type" value="Genomic_DNA"/>
</dbReference>
<dbReference type="Proteomes" id="UP001164746">
    <property type="component" value="Chromosome 3"/>
</dbReference>
<name>A0ABY7DRG2_MYAAR</name>
<feature type="domain" description="PH" evidence="1">
    <location>
        <begin position="1"/>
        <end position="187"/>
    </location>
</feature>
<dbReference type="InterPro" id="IPR052227">
    <property type="entry name" value="Arf-Rho-GAP_ANK-PH_domain"/>
</dbReference>
<evidence type="ECO:0000313" key="2">
    <source>
        <dbReference type="EMBL" id="WAQ99693.1"/>
    </source>
</evidence>
<accession>A0ABY7DRG2</accession>
<dbReference type="InterPro" id="IPR038508">
    <property type="entry name" value="ArfGAP_dom_sf"/>
</dbReference>
<sequence length="305" mass="35224">MTEYTSLDVADTIADLKYGWKKRWFTFDGTCLKYFESDKGNGAKFQFELVCVDRTYMIGSDTEETSIAWEQTLENAIQNYKESQPSAEFVVGGDMQRPDLAGFIRFDNNSLPYYVALKNEVLKYYRNEEDYNFCSAIHEIEMGMTSVKEIDRVTISLNVANNQSFTLRFDTVQDAANWVTAMTSALGKALGNTKTKCVSLKLTENASIATQLLLDEIGNERANTFWYKNPPDDRQITRETPFMIRRRHIHEKYAQKKFVDRSNRDLQEKIDCDFILAITSGDILNVMKLFFWGANPWSWLGNIHL</sequence>
<dbReference type="SUPFAM" id="SSF50729">
    <property type="entry name" value="PH domain-like"/>
    <property type="match status" value="2"/>
</dbReference>
<dbReference type="SMART" id="SM00233">
    <property type="entry name" value="PH"/>
    <property type="match status" value="2"/>
</dbReference>
<reference evidence="2" key="1">
    <citation type="submission" date="2022-11" db="EMBL/GenBank/DDBJ databases">
        <title>Centuries of genome instability and evolution in soft-shell clam transmissible cancer (bioRxiv).</title>
        <authorList>
            <person name="Hart S.F.M."/>
            <person name="Yonemitsu M.A."/>
            <person name="Giersch R.M."/>
            <person name="Beal B.F."/>
            <person name="Arriagada G."/>
            <person name="Davis B.W."/>
            <person name="Ostrander E.A."/>
            <person name="Goff S.P."/>
            <person name="Metzger M.J."/>
        </authorList>
    </citation>
    <scope>NUCLEOTIDE SEQUENCE</scope>
    <source>
        <strain evidence="2">MELC-2E11</strain>
        <tissue evidence="2">Siphon/mantle</tissue>
    </source>
</reference>
<evidence type="ECO:0000313" key="3">
    <source>
        <dbReference type="Proteomes" id="UP001164746"/>
    </source>
</evidence>
<dbReference type="Gene3D" id="1.10.220.150">
    <property type="entry name" value="Arf GTPase activating protein"/>
    <property type="match status" value="1"/>
</dbReference>
<dbReference type="InterPro" id="IPR011993">
    <property type="entry name" value="PH-like_dom_sf"/>
</dbReference>
<dbReference type="PANTHER" id="PTHR45899:SF2">
    <property type="entry name" value="RHO GTPASE ACTIVATING PROTEIN AT 15B, ISOFORM C"/>
    <property type="match status" value="1"/>
</dbReference>
<proteinExistence type="predicted"/>
<keyword evidence="3" id="KW-1185">Reference proteome</keyword>
<protein>
    <submittedName>
        <fullName evidence="2">ARAP1-like protein</fullName>
    </submittedName>
</protein>
<dbReference type="Gene3D" id="2.30.29.30">
    <property type="entry name" value="Pleckstrin-homology domain (PH domain)/Phosphotyrosine-binding domain (PTB)"/>
    <property type="match status" value="1"/>
</dbReference>
<evidence type="ECO:0000259" key="1">
    <source>
        <dbReference type="PROSITE" id="PS50003"/>
    </source>
</evidence>
<dbReference type="PANTHER" id="PTHR45899">
    <property type="entry name" value="RHO GTPASE ACTIVATING PROTEIN AT 15B, ISOFORM C"/>
    <property type="match status" value="1"/>
</dbReference>
<organism evidence="2 3">
    <name type="scientific">Mya arenaria</name>
    <name type="common">Soft-shell clam</name>
    <dbReference type="NCBI Taxonomy" id="6604"/>
    <lineage>
        <taxon>Eukaryota</taxon>
        <taxon>Metazoa</taxon>
        <taxon>Spiralia</taxon>
        <taxon>Lophotrochozoa</taxon>
        <taxon>Mollusca</taxon>
        <taxon>Bivalvia</taxon>
        <taxon>Autobranchia</taxon>
        <taxon>Heteroconchia</taxon>
        <taxon>Euheterodonta</taxon>
        <taxon>Imparidentia</taxon>
        <taxon>Neoheterodontei</taxon>
        <taxon>Myida</taxon>
        <taxon>Myoidea</taxon>
        <taxon>Myidae</taxon>
        <taxon>Mya</taxon>
    </lineage>
</organism>
<dbReference type="InterPro" id="IPR001849">
    <property type="entry name" value="PH_domain"/>
</dbReference>